<proteinExistence type="predicted"/>
<evidence type="ECO:0000313" key="1">
    <source>
        <dbReference type="EMBL" id="KAH6928441.1"/>
    </source>
</evidence>
<dbReference type="EMBL" id="CM023486">
    <property type="protein sequence ID" value="KAH6928441.1"/>
    <property type="molecule type" value="Genomic_DNA"/>
</dbReference>
<reference evidence="1" key="1">
    <citation type="submission" date="2020-05" db="EMBL/GenBank/DDBJ databases">
        <title>Large-scale comparative analyses of tick genomes elucidate their genetic diversity and vector capacities.</title>
        <authorList>
            <person name="Jia N."/>
            <person name="Wang J."/>
            <person name="Shi W."/>
            <person name="Du L."/>
            <person name="Sun Y."/>
            <person name="Zhan W."/>
            <person name="Jiang J."/>
            <person name="Wang Q."/>
            <person name="Zhang B."/>
            <person name="Ji P."/>
            <person name="Sakyi L.B."/>
            <person name="Cui X."/>
            <person name="Yuan T."/>
            <person name="Jiang B."/>
            <person name="Yang W."/>
            <person name="Lam T.T.-Y."/>
            <person name="Chang Q."/>
            <person name="Ding S."/>
            <person name="Wang X."/>
            <person name="Zhu J."/>
            <person name="Ruan X."/>
            <person name="Zhao L."/>
            <person name="Wei J."/>
            <person name="Que T."/>
            <person name="Du C."/>
            <person name="Cheng J."/>
            <person name="Dai P."/>
            <person name="Han X."/>
            <person name="Huang E."/>
            <person name="Gao Y."/>
            <person name="Liu J."/>
            <person name="Shao H."/>
            <person name="Ye R."/>
            <person name="Li L."/>
            <person name="Wei W."/>
            <person name="Wang X."/>
            <person name="Wang C."/>
            <person name="Yang T."/>
            <person name="Huo Q."/>
            <person name="Li W."/>
            <person name="Guo W."/>
            <person name="Chen H."/>
            <person name="Zhou L."/>
            <person name="Ni X."/>
            <person name="Tian J."/>
            <person name="Zhou Y."/>
            <person name="Sheng Y."/>
            <person name="Liu T."/>
            <person name="Pan Y."/>
            <person name="Xia L."/>
            <person name="Li J."/>
            <person name="Zhao F."/>
            <person name="Cao W."/>
        </authorList>
    </citation>
    <scope>NUCLEOTIDE SEQUENCE</scope>
    <source>
        <strain evidence="1">Hyas-2018</strain>
    </source>
</reference>
<dbReference type="Proteomes" id="UP000821845">
    <property type="component" value="Chromosome 6"/>
</dbReference>
<sequence>MGHADKYTHVAHNGKEKKSLSYYADHKLEPCTEAYYRGDRSSALLFQARTGSLATQQRLHELLDSDPSCRLCGAPEETVAHILLACPRLHNQHRTSSLAELLGLASQAEEACLDRVNSTKNLLLRWERMCRQTESSSAGKTTPTLPSTATCTETHIDTGGEGVGSTSQPHRL</sequence>
<gene>
    <name evidence="1" type="ORF">HPB50_016231</name>
</gene>
<keyword evidence="2" id="KW-1185">Reference proteome</keyword>
<evidence type="ECO:0000313" key="2">
    <source>
        <dbReference type="Proteomes" id="UP000821845"/>
    </source>
</evidence>
<protein>
    <submittedName>
        <fullName evidence="1">Uncharacterized protein</fullName>
    </submittedName>
</protein>
<name>A0ACB7S0F9_HYAAI</name>
<accession>A0ACB7S0F9</accession>
<comment type="caution">
    <text evidence="1">The sequence shown here is derived from an EMBL/GenBank/DDBJ whole genome shotgun (WGS) entry which is preliminary data.</text>
</comment>
<organism evidence="1 2">
    <name type="scientific">Hyalomma asiaticum</name>
    <name type="common">Tick</name>
    <dbReference type="NCBI Taxonomy" id="266040"/>
    <lineage>
        <taxon>Eukaryota</taxon>
        <taxon>Metazoa</taxon>
        <taxon>Ecdysozoa</taxon>
        <taxon>Arthropoda</taxon>
        <taxon>Chelicerata</taxon>
        <taxon>Arachnida</taxon>
        <taxon>Acari</taxon>
        <taxon>Parasitiformes</taxon>
        <taxon>Ixodida</taxon>
        <taxon>Ixodoidea</taxon>
        <taxon>Ixodidae</taxon>
        <taxon>Hyalomminae</taxon>
        <taxon>Hyalomma</taxon>
    </lineage>
</organism>